<organism evidence="2 3">
    <name type="scientific">Drosophila navojoa</name>
    <name type="common">Fruit fly</name>
    <dbReference type="NCBI Taxonomy" id="7232"/>
    <lineage>
        <taxon>Eukaryota</taxon>
        <taxon>Metazoa</taxon>
        <taxon>Ecdysozoa</taxon>
        <taxon>Arthropoda</taxon>
        <taxon>Hexapoda</taxon>
        <taxon>Insecta</taxon>
        <taxon>Pterygota</taxon>
        <taxon>Neoptera</taxon>
        <taxon>Endopterygota</taxon>
        <taxon>Diptera</taxon>
        <taxon>Brachycera</taxon>
        <taxon>Muscomorpha</taxon>
        <taxon>Ephydroidea</taxon>
        <taxon>Drosophilidae</taxon>
        <taxon>Drosophila</taxon>
    </lineage>
</organism>
<feature type="region of interest" description="Disordered" evidence="1">
    <location>
        <begin position="1"/>
        <end position="58"/>
    </location>
</feature>
<protein>
    <submittedName>
        <fullName evidence="2">Uncharacterized protein</fullName>
    </submittedName>
</protein>
<feature type="compositionally biased region" description="Polar residues" evidence="1">
    <location>
        <begin position="18"/>
        <end position="28"/>
    </location>
</feature>
<gene>
    <name evidence="2" type="ORF">AWZ03_005919</name>
</gene>
<dbReference type="EMBL" id="LSRL02000041">
    <property type="protein sequence ID" value="TDG47621.1"/>
    <property type="molecule type" value="Genomic_DNA"/>
</dbReference>
<evidence type="ECO:0000313" key="3">
    <source>
        <dbReference type="Proteomes" id="UP000295192"/>
    </source>
</evidence>
<accession>A0A484BIQ1</accession>
<reference evidence="2 3" key="1">
    <citation type="journal article" date="2019" name="J. Hered.">
        <title>An Improved Genome Assembly for Drosophila navojoa, the Basal Species in the mojavensis Cluster.</title>
        <authorList>
            <person name="Vanderlinde T."/>
            <person name="Dupim E.G."/>
            <person name="Nazario-Yepiz N.O."/>
            <person name="Carvalho A.B."/>
        </authorList>
    </citation>
    <scope>NUCLEOTIDE SEQUENCE [LARGE SCALE GENOMIC DNA]</scope>
    <source>
        <strain evidence="2">Navoj_Jal97</strain>
        <tissue evidence="2">Whole organism</tissue>
    </source>
</reference>
<proteinExistence type="predicted"/>
<sequence>MRTTTTMMRAELQQQQQHPNESPQNTLCSPRAEAAEGPSQTKPKPKDTSPKQRSSRRSCMHQLVDFELESESQSELELEFASLYPWPGLKSLAPV</sequence>
<evidence type="ECO:0000313" key="2">
    <source>
        <dbReference type="EMBL" id="TDG47621.1"/>
    </source>
</evidence>
<dbReference type="Proteomes" id="UP000295192">
    <property type="component" value="Unassembled WGS sequence"/>
</dbReference>
<keyword evidence="3" id="KW-1185">Reference proteome</keyword>
<name>A0A484BIQ1_DRONA</name>
<dbReference type="AlphaFoldDB" id="A0A484BIQ1"/>
<comment type="caution">
    <text evidence="2">The sequence shown here is derived from an EMBL/GenBank/DDBJ whole genome shotgun (WGS) entry which is preliminary data.</text>
</comment>
<evidence type="ECO:0000256" key="1">
    <source>
        <dbReference type="SAM" id="MobiDB-lite"/>
    </source>
</evidence>